<proteinExistence type="predicted"/>
<reference evidence="1 2" key="1">
    <citation type="submission" date="2021-08" db="EMBL/GenBank/DDBJ databases">
        <authorList>
            <person name="Martino G."/>
            <person name="Holtappels D."/>
            <person name="Wagemans J."/>
            <person name="Lavigne R."/>
            <person name="Turina M."/>
            <person name="Ciuffo M."/>
        </authorList>
    </citation>
    <scope>NUCLEOTIDE SEQUENCE [LARGE SCALE GENOMIC DNA]</scope>
</reference>
<gene>
    <name evidence="1" type="ORF">psageK4e_124</name>
</gene>
<accession>A0AAE8XLD1</accession>
<keyword evidence="2" id="KW-1185">Reference proteome</keyword>
<evidence type="ECO:0000313" key="2">
    <source>
        <dbReference type="Proteomes" id="UP000828763"/>
    </source>
</evidence>
<organism evidence="1 2">
    <name type="scientific">Pseudomonas phage psageK4e</name>
    <dbReference type="NCBI Taxonomy" id="2875723"/>
    <lineage>
        <taxon>Viruses</taxon>
        <taxon>Duplodnaviria</taxon>
        <taxon>Heunggongvirae</taxon>
        <taxon>Uroviricota</taxon>
        <taxon>Caudoviricetes</taxon>
        <taxon>Vandenendeviridae</taxon>
        <taxon>Gorskivirinae</taxon>
        <taxon>Otagovirus</taxon>
        <taxon>Otagovirus psagek4e</taxon>
    </lineage>
</organism>
<sequence length="60" mass="6727">MNVGDRVKVVAIVGSPHDFMGDEGTIVKLTEVRDGVVYEMEVDFEEYYAVPFMASELEVI</sequence>
<dbReference type="Proteomes" id="UP000828763">
    <property type="component" value="Segment"/>
</dbReference>
<dbReference type="EMBL" id="MZ868713">
    <property type="protein sequence ID" value="UAW53572.1"/>
    <property type="molecule type" value="Genomic_DNA"/>
</dbReference>
<name>A0AAE8XLD1_9CAUD</name>
<protein>
    <submittedName>
        <fullName evidence="1">Uncharacterized protein</fullName>
    </submittedName>
</protein>
<evidence type="ECO:0000313" key="1">
    <source>
        <dbReference type="EMBL" id="UAW53572.1"/>
    </source>
</evidence>